<dbReference type="Gene3D" id="3.40.50.970">
    <property type="match status" value="1"/>
</dbReference>
<evidence type="ECO:0000313" key="4">
    <source>
        <dbReference type="EMBL" id="AZS89591.1"/>
    </source>
</evidence>
<proteinExistence type="predicted"/>
<dbReference type="PANTHER" id="PTHR42818:SF1">
    <property type="entry name" value="SULFOPYRUVATE DECARBOXYLASE"/>
    <property type="match status" value="1"/>
</dbReference>
<dbReference type="PANTHER" id="PTHR42818">
    <property type="entry name" value="SULFOPYRUVATE DECARBOXYLASE SUBUNIT ALPHA"/>
    <property type="match status" value="1"/>
</dbReference>
<evidence type="ECO:0000313" key="7">
    <source>
        <dbReference type="Proteomes" id="UP000501753"/>
    </source>
</evidence>
<reference evidence="5 7" key="1">
    <citation type="submission" date="2018-04" db="EMBL/GenBank/DDBJ databases">
        <title>Complete genome sequences of Streptomyces griseoviridis K61 and characterization of antagonistic properties of biological control agents.</title>
        <authorList>
            <person name="Mariita R.M."/>
            <person name="Sello J.K."/>
        </authorList>
    </citation>
    <scope>NUCLEOTIDE SEQUENCE [LARGE SCALE GENOMIC DNA]</scope>
    <source>
        <strain evidence="5 7">K61</strain>
    </source>
</reference>
<dbReference type="InterPro" id="IPR012001">
    <property type="entry name" value="Thiamin_PyroP_enz_TPP-bd_dom"/>
</dbReference>
<name>A0A3S9ZPG6_STRGD</name>
<dbReference type="Pfam" id="PF02776">
    <property type="entry name" value="TPP_enzyme_N"/>
    <property type="match status" value="1"/>
</dbReference>
<reference evidence="4 6" key="2">
    <citation type="submission" date="2018-12" db="EMBL/GenBank/DDBJ databases">
        <title>Streptomyces griseoviridis F1-27 complete genome.</title>
        <authorList>
            <person name="Mariita R.M."/>
            <person name="Sello J.K."/>
        </authorList>
    </citation>
    <scope>NUCLEOTIDE SEQUENCE [LARGE SCALE GENOMIC DNA]</scope>
    <source>
        <strain evidence="4 6">F1-27</strain>
    </source>
</reference>
<evidence type="ECO:0000259" key="3">
    <source>
        <dbReference type="Pfam" id="PF02776"/>
    </source>
</evidence>
<feature type="domain" description="Thiamine pyrophosphate enzyme N-terminal TPP-binding" evidence="3">
    <location>
        <begin position="5"/>
        <end position="99"/>
    </location>
</feature>
<gene>
    <name evidence="5" type="ORF">DDJ31_00125</name>
    <name evidence="4" type="ORF">ELQ87_39110</name>
</gene>
<keyword evidence="1" id="KW-0210">Decarboxylase</keyword>
<dbReference type="KEGG" id="sgd:ELQ87_39110"/>
<dbReference type="CDD" id="cd07035">
    <property type="entry name" value="TPP_PYR_POX_like"/>
    <property type="match status" value="1"/>
</dbReference>
<accession>A0A3S9ZPG6</accession>
<evidence type="ECO:0000256" key="1">
    <source>
        <dbReference type="ARBA" id="ARBA00022793"/>
    </source>
</evidence>
<keyword evidence="2" id="KW-0456">Lyase</keyword>
<dbReference type="GO" id="GO:0030976">
    <property type="term" value="F:thiamine pyrophosphate binding"/>
    <property type="evidence" value="ECO:0007669"/>
    <property type="project" value="InterPro"/>
</dbReference>
<dbReference type="InterPro" id="IPR029061">
    <property type="entry name" value="THDP-binding"/>
</dbReference>
<evidence type="ECO:0000313" key="5">
    <source>
        <dbReference type="EMBL" id="QCN83571.1"/>
    </source>
</evidence>
<keyword evidence="7" id="KW-1185">Reference proteome</keyword>
<sequence>MSDTTAATAVFDALVGHDMGPYFATPCGVLAPLLAQLQERADYHVVAREDNAVGMAAGVALTGGTATVLMQNSGFGQSVNALASLVVPYRIPMLLIISMRGTPPDPTPENLAMGRLTEPILDGLGIEHHYLSAGRANDQIRDARRTVVEKRHSHALLVRPDEFDWEA</sequence>
<evidence type="ECO:0000256" key="2">
    <source>
        <dbReference type="ARBA" id="ARBA00023239"/>
    </source>
</evidence>
<dbReference type="Proteomes" id="UP000501753">
    <property type="component" value="Chromosome"/>
</dbReference>
<dbReference type="SUPFAM" id="SSF52518">
    <property type="entry name" value="Thiamin diphosphate-binding fold (THDP-binding)"/>
    <property type="match status" value="1"/>
</dbReference>
<evidence type="ECO:0000313" key="6">
    <source>
        <dbReference type="Proteomes" id="UP000271291"/>
    </source>
</evidence>
<dbReference type="RefSeq" id="WP_127182355.1">
    <property type="nucleotide sequence ID" value="NZ_CP029078.1"/>
</dbReference>
<dbReference type="Proteomes" id="UP000271291">
    <property type="component" value="Chromosome"/>
</dbReference>
<dbReference type="GO" id="GO:0000287">
    <property type="term" value="F:magnesium ion binding"/>
    <property type="evidence" value="ECO:0007669"/>
    <property type="project" value="UniProtKB-ARBA"/>
</dbReference>
<dbReference type="OrthoDB" id="9785953at2"/>
<dbReference type="AlphaFoldDB" id="A0A3S9ZPG6"/>
<dbReference type="InterPro" id="IPR051818">
    <property type="entry name" value="TPP_dependent_decarboxylase"/>
</dbReference>
<dbReference type="EMBL" id="CP034687">
    <property type="protein sequence ID" value="AZS89591.1"/>
    <property type="molecule type" value="Genomic_DNA"/>
</dbReference>
<protein>
    <submittedName>
        <fullName evidence="4">Sulfopyruvate decarboxylase subunit alpha</fullName>
    </submittedName>
</protein>
<dbReference type="GO" id="GO:0016831">
    <property type="term" value="F:carboxy-lyase activity"/>
    <property type="evidence" value="ECO:0007669"/>
    <property type="project" value="UniProtKB-KW"/>
</dbReference>
<organism evidence="4 6">
    <name type="scientific">Streptomyces griseoviridis</name>
    <dbReference type="NCBI Taxonomy" id="45398"/>
    <lineage>
        <taxon>Bacteria</taxon>
        <taxon>Bacillati</taxon>
        <taxon>Actinomycetota</taxon>
        <taxon>Actinomycetes</taxon>
        <taxon>Kitasatosporales</taxon>
        <taxon>Streptomycetaceae</taxon>
        <taxon>Streptomyces</taxon>
    </lineage>
</organism>
<keyword evidence="4" id="KW-0670">Pyruvate</keyword>
<dbReference type="EMBL" id="CP029078">
    <property type="protein sequence ID" value="QCN83571.1"/>
    <property type="molecule type" value="Genomic_DNA"/>
</dbReference>